<proteinExistence type="predicted"/>
<accession>A0A3F3PJ08</accession>
<keyword evidence="2" id="KW-1185">Reference proteome</keyword>
<gene>
    <name evidence="1" type="ORF">BDQ94DRAFT_154785</name>
</gene>
<dbReference type="Proteomes" id="UP000253729">
    <property type="component" value="Unassembled WGS sequence"/>
</dbReference>
<dbReference type="EMBL" id="KZ852108">
    <property type="protein sequence ID" value="RDH26930.1"/>
    <property type="molecule type" value="Genomic_DNA"/>
</dbReference>
<dbReference type="AlphaFoldDB" id="A0A3F3PJ08"/>
<evidence type="ECO:0000313" key="1">
    <source>
        <dbReference type="EMBL" id="RDH26930.1"/>
    </source>
</evidence>
<reference evidence="1 2" key="1">
    <citation type="submission" date="2018-07" db="EMBL/GenBank/DDBJ databases">
        <title>The genomes of Aspergillus section Nigri reveals drivers in fungal speciation.</title>
        <authorList>
            <consortium name="DOE Joint Genome Institute"/>
            <person name="Vesth T.C."/>
            <person name="Nybo J."/>
            <person name="Theobald S."/>
            <person name="Brandl J."/>
            <person name="Frisvad J.C."/>
            <person name="Nielsen K.F."/>
            <person name="Lyhne E.K."/>
            <person name="Kogle M.E."/>
            <person name="Kuo A."/>
            <person name="Riley R."/>
            <person name="Clum A."/>
            <person name="Nolan M."/>
            <person name="Lipzen A."/>
            <person name="Salamov A."/>
            <person name="Henrissat B."/>
            <person name="Wiebenga A."/>
            <person name="De vries R.P."/>
            <person name="Grigoriev I.V."/>
            <person name="Mortensen U.H."/>
            <person name="Andersen M.R."/>
            <person name="Baker S.E."/>
        </authorList>
    </citation>
    <scope>NUCLEOTIDE SEQUENCE [LARGE SCALE GENOMIC DNA]</scope>
    <source>
        <strain evidence="1 2">CBS 139.54b</strain>
    </source>
</reference>
<dbReference type="RefSeq" id="XP_026619952.1">
    <property type="nucleotide sequence ID" value="XM_026768351.1"/>
</dbReference>
<evidence type="ECO:0000313" key="2">
    <source>
        <dbReference type="Proteomes" id="UP000253729"/>
    </source>
</evidence>
<dbReference type="GeneID" id="38136707"/>
<organism evidence="1 2">
    <name type="scientific">Aspergillus welwitschiae</name>
    <dbReference type="NCBI Taxonomy" id="1341132"/>
    <lineage>
        <taxon>Eukaryota</taxon>
        <taxon>Fungi</taxon>
        <taxon>Dikarya</taxon>
        <taxon>Ascomycota</taxon>
        <taxon>Pezizomycotina</taxon>
        <taxon>Eurotiomycetes</taxon>
        <taxon>Eurotiomycetidae</taxon>
        <taxon>Eurotiales</taxon>
        <taxon>Aspergillaceae</taxon>
        <taxon>Aspergillus</taxon>
        <taxon>Aspergillus subgen. Circumdati</taxon>
    </lineage>
</organism>
<name>A0A3F3PJ08_9EURO</name>
<sequence length="60" mass="7017">MVDENNNYWFVEIQPQANRMIHYGCRSTALPEYYKACASCRRIGGYATRLLYQGRKIAPQ</sequence>
<protein>
    <submittedName>
        <fullName evidence="1">Uncharacterized protein</fullName>
    </submittedName>
</protein>